<proteinExistence type="predicted"/>
<gene>
    <name evidence="3" type="ORF">AB6A40_007122</name>
</gene>
<keyword evidence="4" id="KW-1185">Reference proteome</keyword>
<comment type="caution">
    <text evidence="3">The sequence shown here is derived from an EMBL/GenBank/DDBJ whole genome shotgun (WGS) entry which is preliminary data.</text>
</comment>
<dbReference type="AlphaFoldDB" id="A0ABD6ETP5"/>
<organism evidence="3 4">
    <name type="scientific">Gnathostoma spinigerum</name>
    <dbReference type="NCBI Taxonomy" id="75299"/>
    <lineage>
        <taxon>Eukaryota</taxon>
        <taxon>Metazoa</taxon>
        <taxon>Ecdysozoa</taxon>
        <taxon>Nematoda</taxon>
        <taxon>Chromadorea</taxon>
        <taxon>Rhabditida</taxon>
        <taxon>Spirurina</taxon>
        <taxon>Gnathostomatomorpha</taxon>
        <taxon>Gnathostomatoidea</taxon>
        <taxon>Gnathostomatidae</taxon>
        <taxon>Gnathostoma</taxon>
    </lineage>
</organism>
<feature type="region of interest" description="Disordered" evidence="1">
    <location>
        <begin position="88"/>
        <end position="133"/>
    </location>
</feature>
<name>A0ABD6ETP5_9BILA</name>
<dbReference type="InterPro" id="IPR001478">
    <property type="entry name" value="PDZ"/>
</dbReference>
<reference evidence="3 4" key="1">
    <citation type="submission" date="2024-08" db="EMBL/GenBank/DDBJ databases">
        <title>Gnathostoma spinigerum genome.</title>
        <authorList>
            <person name="Gonzalez-Bertolin B."/>
            <person name="Monzon S."/>
            <person name="Zaballos A."/>
            <person name="Jimenez P."/>
            <person name="Dekumyoy P."/>
            <person name="Varona S."/>
            <person name="Cuesta I."/>
            <person name="Sumanam S."/>
            <person name="Adisakwattana P."/>
            <person name="Gasser R.B."/>
            <person name="Hernandez-Gonzalez A."/>
            <person name="Young N.D."/>
            <person name="Perteguer M.J."/>
        </authorList>
    </citation>
    <scope>NUCLEOTIDE SEQUENCE [LARGE SCALE GENOMIC DNA]</scope>
    <source>
        <strain evidence="3">AL3</strain>
        <tissue evidence="3">Liver</tissue>
    </source>
</reference>
<dbReference type="SUPFAM" id="SSF50156">
    <property type="entry name" value="PDZ domain-like"/>
    <property type="match status" value="1"/>
</dbReference>
<evidence type="ECO:0000256" key="1">
    <source>
        <dbReference type="SAM" id="MobiDB-lite"/>
    </source>
</evidence>
<dbReference type="EMBL" id="JBGFUD010005511">
    <property type="protein sequence ID" value="MFH4980413.1"/>
    <property type="molecule type" value="Genomic_DNA"/>
</dbReference>
<dbReference type="InterPro" id="IPR036034">
    <property type="entry name" value="PDZ_sf"/>
</dbReference>
<protein>
    <recommendedName>
        <fullName evidence="2">PDZ domain-containing protein</fullName>
    </recommendedName>
</protein>
<feature type="compositionally biased region" description="Basic residues" evidence="1">
    <location>
        <begin position="88"/>
        <end position="104"/>
    </location>
</feature>
<evidence type="ECO:0000259" key="2">
    <source>
        <dbReference type="PROSITE" id="PS50106"/>
    </source>
</evidence>
<accession>A0ABD6ETP5</accession>
<sequence>MREKIVLERETPDERLGLGIAIESDETDQKVLSVVVEQLDPGSIAAESGLRVGDRVWSVGGKNVHECSRAKCLALFQRSSMNVTLMISRHKNHSNSHSNRRTNRSGRVVGNTNGKTHKSREQYENPTEGMSYI</sequence>
<dbReference type="Proteomes" id="UP001608902">
    <property type="component" value="Unassembled WGS sequence"/>
</dbReference>
<dbReference type="Pfam" id="PF00595">
    <property type="entry name" value="PDZ"/>
    <property type="match status" value="1"/>
</dbReference>
<dbReference type="Gene3D" id="2.30.42.10">
    <property type="match status" value="1"/>
</dbReference>
<evidence type="ECO:0000313" key="4">
    <source>
        <dbReference type="Proteomes" id="UP001608902"/>
    </source>
</evidence>
<dbReference type="PROSITE" id="PS50106">
    <property type="entry name" value="PDZ"/>
    <property type="match status" value="1"/>
</dbReference>
<evidence type="ECO:0000313" key="3">
    <source>
        <dbReference type="EMBL" id="MFH4980413.1"/>
    </source>
</evidence>
<feature type="domain" description="PDZ" evidence="2">
    <location>
        <begin position="4"/>
        <end position="91"/>
    </location>
</feature>
<dbReference type="SMART" id="SM00228">
    <property type="entry name" value="PDZ"/>
    <property type="match status" value="1"/>
</dbReference>